<dbReference type="GO" id="GO:0015840">
    <property type="term" value="P:urea transport"/>
    <property type="evidence" value="ECO:0007669"/>
    <property type="project" value="TreeGrafter"/>
</dbReference>
<evidence type="ECO:0000313" key="4">
    <source>
        <dbReference type="Proteomes" id="UP001066276"/>
    </source>
</evidence>
<dbReference type="PANTHER" id="PTHR15446">
    <property type="entry name" value="UROPLAKIN III"/>
    <property type="match status" value="1"/>
</dbReference>
<reference evidence="3" key="1">
    <citation type="journal article" date="2022" name="bioRxiv">
        <title>Sequencing and chromosome-scale assembly of the giantPleurodeles waltlgenome.</title>
        <authorList>
            <person name="Brown T."/>
            <person name="Elewa A."/>
            <person name="Iarovenko S."/>
            <person name="Subramanian E."/>
            <person name="Araus A.J."/>
            <person name="Petzold A."/>
            <person name="Susuki M."/>
            <person name="Suzuki K.-i.T."/>
            <person name="Hayashi T."/>
            <person name="Toyoda A."/>
            <person name="Oliveira C."/>
            <person name="Osipova E."/>
            <person name="Leigh N.D."/>
            <person name="Simon A."/>
            <person name="Yun M.H."/>
        </authorList>
    </citation>
    <scope>NUCLEOTIDE SEQUENCE</scope>
    <source>
        <strain evidence="3">20211129_DDA</strain>
        <tissue evidence="3">Liver</tissue>
    </source>
</reference>
<feature type="chain" id="PRO_5043686846" description="Uroplakin-3a" evidence="2">
    <location>
        <begin position="21"/>
        <end position="210"/>
    </location>
</feature>
<dbReference type="Pfam" id="PF07353">
    <property type="entry name" value="Uroplakin_II"/>
    <property type="match status" value="1"/>
</dbReference>
<proteinExistence type="predicted"/>
<organism evidence="3 4">
    <name type="scientific">Pleurodeles waltl</name>
    <name type="common">Iberian ribbed newt</name>
    <dbReference type="NCBI Taxonomy" id="8319"/>
    <lineage>
        <taxon>Eukaryota</taxon>
        <taxon>Metazoa</taxon>
        <taxon>Chordata</taxon>
        <taxon>Craniata</taxon>
        <taxon>Vertebrata</taxon>
        <taxon>Euteleostomi</taxon>
        <taxon>Amphibia</taxon>
        <taxon>Batrachia</taxon>
        <taxon>Caudata</taxon>
        <taxon>Salamandroidea</taxon>
        <taxon>Salamandridae</taxon>
        <taxon>Pleurodelinae</taxon>
        <taxon>Pleurodeles</taxon>
    </lineage>
</organism>
<dbReference type="PANTHER" id="PTHR15446:SF17">
    <property type="entry name" value="UROPLAKIN-3A"/>
    <property type="match status" value="1"/>
</dbReference>
<keyword evidence="1" id="KW-0812">Transmembrane</keyword>
<accession>A0AAV7PXC2</accession>
<keyword evidence="2" id="KW-0732">Signal</keyword>
<dbReference type="InterPro" id="IPR009952">
    <property type="entry name" value="Uroplakin-2"/>
</dbReference>
<evidence type="ECO:0000256" key="2">
    <source>
        <dbReference type="SAM" id="SignalP"/>
    </source>
</evidence>
<dbReference type="GO" id="GO:0005886">
    <property type="term" value="C:plasma membrane"/>
    <property type="evidence" value="ECO:0007669"/>
    <property type="project" value="TreeGrafter"/>
</dbReference>
<dbReference type="Proteomes" id="UP001066276">
    <property type="component" value="Chromosome 7"/>
</dbReference>
<name>A0AAV7PXC2_PLEWA</name>
<dbReference type="AlphaFoldDB" id="A0AAV7PXC2"/>
<keyword evidence="1" id="KW-0472">Membrane</keyword>
<dbReference type="GO" id="GO:0006833">
    <property type="term" value="P:water transport"/>
    <property type="evidence" value="ECO:0007669"/>
    <property type="project" value="TreeGrafter"/>
</dbReference>
<dbReference type="EMBL" id="JANPWB010000011">
    <property type="protein sequence ID" value="KAJ1131635.1"/>
    <property type="molecule type" value="Genomic_DNA"/>
</dbReference>
<sequence length="210" mass="23049">MSFKVCFLCGVLFSALLCSSQPNASFFVDYTVSLYSQNLQMSSLIWLAPAACFYEAWVLQTPDPNLANRSTSSILVQVEPTDSNGTLYRAQNSYEIPRCNPMYAEPPSSSNFVYQVGPYLESLPGDAIISVLAEKSYRIRFCLYSGTGNLVAVSNWSVPIQTRSLAPSVHDMPQFLEGRSGGMVVITVILSISMFLLLVALGFVLATTKH</sequence>
<dbReference type="InterPro" id="IPR024831">
    <property type="entry name" value="Uroplakin-3"/>
</dbReference>
<protein>
    <recommendedName>
        <fullName evidence="5">Uroplakin-3a</fullName>
    </recommendedName>
</protein>
<feature type="signal peptide" evidence="2">
    <location>
        <begin position="1"/>
        <end position="20"/>
    </location>
</feature>
<keyword evidence="1" id="KW-1133">Transmembrane helix</keyword>
<evidence type="ECO:0000256" key="1">
    <source>
        <dbReference type="SAM" id="Phobius"/>
    </source>
</evidence>
<keyword evidence="4" id="KW-1185">Reference proteome</keyword>
<evidence type="ECO:0008006" key="5">
    <source>
        <dbReference type="Google" id="ProtNLM"/>
    </source>
</evidence>
<feature type="transmembrane region" description="Helical" evidence="1">
    <location>
        <begin position="182"/>
        <end position="206"/>
    </location>
</feature>
<gene>
    <name evidence="3" type="ORF">NDU88_009970</name>
</gene>
<comment type="caution">
    <text evidence="3">The sequence shown here is derived from an EMBL/GenBank/DDBJ whole genome shotgun (WGS) entry which is preliminary data.</text>
</comment>
<evidence type="ECO:0000313" key="3">
    <source>
        <dbReference type="EMBL" id="KAJ1131635.1"/>
    </source>
</evidence>